<dbReference type="PANTHER" id="PTHR43764:SF1">
    <property type="entry name" value="MOLYBDOPTERIN MOLYBDOTRANSFERASE"/>
    <property type="match status" value="1"/>
</dbReference>
<dbReference type="NCBIfam" id="TIGR00177">
    <property type="entry name" value="molyb_syn"/>
    <property type="match status" value="1"/>
</dbReference>
<keyword evidence="3" id="KW-0501">Molybdenum cofactor biosynthesis</keyword>
<dbReference type="InterPro" id="IPR036425">
    <property type="entry name" value="MoaB/Mog-like_dom_sf"/>
</dbReference>
<dbReference type="Gene3D" id="3.40.980.10">
    <property type="entry name" value="MoaB/Mog-like domain"/>
    <property type="match status" value="1"/>
</dbReference>
<comment type="caution">
    <text evidence="5">The sequence shown here is derived from an EMBL/GenBank/DDBJ whole genome shotgun (WGS) entry which is preliminary data.</text>
</comment>
<dbReference type="Proteomes" id="UP000003100">
    <property type="component" value="Unassembled WGS sequence"/>
</dbReference>
<dbReference type="PANTHER" id="PTHR43764">
    <property type="entry name" value="MOLYBDENUM COFACTOR BIOSYNTHESIS"/>
    <property type="match status" value="1"/>
</dbReference>
<dbReference type="EMBL" id="ACBZ01000023">
    <property type="protein sequence ID" value="EEG50446.1"/>
    <property type="molecule type" value="Genomic_DNA"/>
</dbReference>
<dbReference type="CDD" id="cd00886">
    <property type="entry name" value="MogA_MoaB"/>
    <property type="match status" value="1"/>
</dbReference>
<dbReference type="InterPro" id="IPR008284">
    <property type="entry name" value="MoCF_biosynth_CS"/>
</dbReference>
<comment type="function">
    <text evidence="1">May be involved in the biosynthesis of molybdopterin.</text>
</comment>
<evidence type="ECO:0000313" key="5">
    <source>
        <dbReference type="EMBL" id="EEG50446.1"/>
    </source>
</evidence>
<dbReference type="HOGENOM" id="CLU_077358_1_1_9"/>
<dbReference type="Pfam" id="PF00994">
    <property type="entry name" value="MoCF_biosynth"/>
    <property type="match status" value="1"/>
</dbReference>
<dbReference type="RefSeq" id="WP_005945966.1">
    <property type="nucleotide sequence ID" value="NZ_CP136423.1"/>
</dbReference>
<evidence type="ECO:0000256" key="3">
    <source>
        <dbReference type="ARBA" id="ARBA00023150"/>
    </source>
</evidence>
<evidence type="ECO:0000259" key="4">
    <source>
        <dbReference type="SMART" id="SM00852"/>
    </source>
</evidence>
<dbReference type="SMART" id="SM00852">
    <property type="entry name" value="MoCF_biosynth"/>
    <property type="match status" value="1"/>
</dbReference>
<dbReference type="AlphaFoldDB" id="C0CIE8"/>
<feature type="domain" description="MoaB/Mog" evidence="4">
    <location>
        <begin position="7"/>
        <end position="151"/>
    </location>
</feature>
<dbReference type="PATRIC" id="fig|476272.21.peg.3619"/>
<reference evidence="5 6" key="1">
    <citation type="submission" date="2009-01" db="EMBL/GenBank/DDBJ databases">
        <authorList>
            <person name="Fulton L."/>
            <person name="Clifton S."/>
            <person name="Fulton B."/>
            <person name="Xu J."/>
            <person name="Minx P."/>
            <person name="Pepin K.H."/>
            <person name="Johnson M."/>
            <person name="Bhonagiri V."/>
            <person name="Nash W.E."/>
            <person name="Mardis E.R."/>
            <person name="Wilson R.K."/>
        </authorList>
    </citation>
    <scope>NUCLEOTIDE SEQUENCE [LARGE SCALE GENOMIC DNA]</scope>
    <source>
        <strain evidence="6">DSM 10507 / JCM 14656 / S5a33</strain>
    </source>
</reference>
<dbReference type="UniPathway" id="UPA00344"/>
<evidence type="ECO:0000256" key="1">
    <source>
        <dbReference type="ARBA" id="ARBA00003487"/>
    </source>
</evidence>
<dbReference type="InterPro" id="IPR051920">
    <property type="entry name" value="MPT_Adenylyltrnsfr/MoaC-Rel"/>
</dbReference>
<dbReference type="eggNOG" id="COG0521">
    <property type="taxonomic scope" value="Bacteria"/>
</dbReference>
<dbReference type="GO" id="GO:0006777">
    <property type="term" value="P:Mo-molybdopterin cofactor biosynthetic process"/>
    <property type="evidence" value="ECO:0007669"/>
    <property type="project" value="UniProtKB-KW"/>
</dbReference>
<evidence type="ECO:0000256" key="2">
    <source>
        <dbReference type="ARBA" id="ARBA00005046"/>
    </source>
</evidence>
<dbReference type="SUPFAM" id="SSF53218">
    <property type="entry name" value="Molybdenum cofactor biosynthesis proteins"/>
    <property type="match status" value="1"/>
</dbReference>
<sequence length="164" mass="17926">MERKRVMIIVSSDSGYRGEREDFSGPVIRETMEKLGYEVVGIQILPDDLEVLKAAFCDTADNKAAELILTTGGTGFSPRDWTPEATKAVCQREVPGIPEAMRAYSMQFTGRAMLSRAAAGIRGTTLIINLPGSPKAVRECLEYVAPYLEHGLEILTGEAQNCAR</sequence>
<reference evidence="5 6" key="2">
    <citation type="submission" date="2009-02" db="EMBL/GenBank/DDBJ databases">
        <title>Draft genome sequence of Blautia hydrogenotrophica DSM 10507 (Ruminococcus hydrogenotrophicus DSM 10507).</title>
        <authorList>
            <person name="Sudarsanam P."/>
            <person name="Ley R."/>
            <person name="Guruge J."/>
            <person name="Turnbaugh P.J."/>
            <person name="Mahowald M."/>
            <person name="Liep D."/>
            <person name="Gordon J."/>
        </authorList>
    </citation>
    <scope>NUCLEOTIDE SEQUENCE [LARGE SCALE GENOMIC DNA]</scope>
    <source>
        <strain evidence="6">DSM 10507 / JCM 14656 / S5a33</strain>
    </source>
</reference>
<accession>C0CIE8</accession>
<keyword evidence="6" id="KW-1185">Reference proteome</keyword>
<comment type="pathway">
    <text evidence="2">Cofactor biosynthesis; molybdopterin biosynthesis.</text>
</comment>
<name>C0CIE8_BLAHS</name>
<dbReference type="GeneID" id="86821845"/>
<evidence type="ECO:0000313" key="6">
    <source>
        <dbReference type="Proteomes" id="UP000003100"/>
    </source>
</evidence>
<dbReference type="InterPro" id="IPR001453">
    <property type="entry name" value="MoaB/Mog_dom"/>
</dbReference>
<organism evidence="5 6">
    <name type="scientific">Blautia hydrogenotrophica (strain DSM 10507 / JCM 14656 / S5a33)</name>
    <name type="common">Ruminococcus hydrogenotrophicus</name>
    <dbReference type="NCBI Taxonomy" id="476272"/>
    <lineage>
        <taxon>Bacteria</taxon>
        <taxon>Bacillati</taxon>
        <taxon>Bacillota</taxon>
        <taxon>Clostridia</taxon>
        <taxon>Lachnospirales</taxon>
        <taxon>Lachnospiraceae</taxon>
        <taxon>Blautia</taxon>
    </lineage>
</organism>
<protein>
    <recommendedName>
        <fullName evidence="4">MoaB/Mog domain-containing protein</fullName>
    </recommendedName>
</protein>
<proteinExistence type="predicted"/>
<dbReference type="PROSITE" id="PS01078">
    <property type="entry name" value="MOCF_BIOSYNTHESIS_1"/>
    <property type="match status" value="1"/>
</dbReference>
<gene>
    <name evidence="5" type="ORF">RUMHYD_00612</name>
</gene>